<reference evidence="2" key="1">
    <citation type="journal article" date="2014" name="Science">
        <title>The coffee genome provides insight into the convergent evolution of caffeine biosynthesis.</title>
        <authorList>
            <person name="Denoeud F."/>
            <person name="Carretero-Paulet L."/>
            <person name="Dereeper A."/>
            <person name="Droc G."/>
            <person name="Guyot R."/>
            <person name="Pietrella M."/>
            <person name="Zheng C."/>
            <person name="Alberti A."/>
            <person name="Anthony F."/>
            <person name="Aprea G."/>
            <person name="Aury J.M."/>
            <person name="Bento P."/>
            <person name="Bernard M."/>
            <person name="Bocs S."/>
            <person name="Campa C."/>
            <person name="Cenci A."/>
            <person name="Combes M.C."/>
            <person name="Crouzillat D."/>
            <person name="Da Silva C."/>
            <person name="Daddiego L."/>
            <person name="De Bellis F."/>
            <person name="Dussert S."/>
            <person name="Garsmeur O."/>
            <person name="Gayraud T."/>
            <person name="Guignon V."/>
            <person name="Jahn K."/>
            <person name="Jamilloux V."/>
            <person name="Joet T."/>
            <person name="Labadie K."/>
            <person name="Lan T."/>
            <person name="Leclercq J."/>
            <person name="Lepelley M."/>
            <person name="Leroy T."/>
            <person name="Li L.T."/>
            <person name="Librado P."/>
            <person name="Lopez L."/>
            <person name="Munoz A."/>
            <person name="Noel B."/>
            <person name="Pallavicini A."/>
            <person name="Perrotta G."/>
            <person name="Poncet V."/>
            <person name="Pot D."/>
            <person name="Priyono X."/>
            <person name="Rigoreau M."/>
            <person name="Rouard M."/>
            <person name="Rozas J."/>
            <person name="Tranchant-Dubreuil C."/>
            <person name="VanBuren R."/>
            <person name="Zhang Q."/>
            <person name="Andrade A.C."/>
            <person name="Argout X."/>
            <person name="Bertrand B."/>
            <person name="de Kochko A."/>
            <person name="Graziosi G."/>
            <person name="Henry R.J."/>
            <person name="Jayarama X."/>
            <person name="Ming R."/>
            <person name="Nagai C."/>
            <person name="Rounsley S."/>
            <person name="Sankoff D."/>
            <person name="Giuliano G."/>
            <person name="Albert V.A."/>
            <person name="Wincker P."/>
            <person name="Lashermes P."/>
        </authorList>
    </citation>
    <scope>NUCLEOTIDE SEQUENCE [LARGE SCALE GENOMIC DNA]</scope>
    <source>
        <strain evidence="2">cv. DH200-94</strain>
    </source>
</reference>
<evidence type="ECO:0000313" key="1">
    <source>
        <dbReference type="EMBL" id="CDP20855.1"/>
    </source>
</evidence>
<dbReference type="AlphaFoldDB" id="A0A068VJ52"/>
<proteinExistence type="predicted"/>
<dbReference type="EMBL" id="HG740967">
    <property type="protein sequence ID" value="CDP20855.1"/>
    <property type="molecule type" value="Genomic_DNA"/>
</dbReference>
<dbReference type="Proteomes" id="UP000295252">
    <property type="component" value="Unassembled WGS sequence"/>
</dbReference>
<dbReference type="PhylomeDB" id="A0A068VJ52"/>
<protein>
    <submittedName>
        <fullName evidence="1">DH200=94 genomic scaffold, scaffold_1883</fullName>
    </submittedName>
</protein>
<name>A0A068VJ52_COFCA</name>
<organism evidence="1 2">
    <name type="scientific">Coffea canephora</name>
    <name type="common">Robusta coffee</name>
    <dbReference type="NCBI Taxonomy" id="49390"/>
    <lineage>
        <taxon>Eukaryota</taxon>
        <taxon>Viridiplantae</taxon>
        <taxon>Streptophyta</taxon>
        <taxon>Embryophyta</taxon>
        <taxon>Tracheophyta</taxon>
        <taxon>Spermatophyta</taxon>
        <taxon>Magnoliopsida</taxon>
        <taxon>eudicotyledons</taxon>
        <taxon>Gunneridae</taxon>
        <taxon>Pentapetalae</taxon>
        <taxon>asterids</taxon>
        <taxon>lamiids</taxon>
        <taxon>Gentianales</taxon>
        <taxon>Rubiaceae</taxon>
        <taxon>Ixoroideae</taxon>
        <taxon>Gardenieae complex</taxon>
        <taxon>Bertiereae - Coffeeae clade</taxon>
        <taxon>Coffeeae</taxon>
        <taxon>Coffea</taxon>
    </lineage>
</organism>
<evidence type="ECO:0000313" key="2">
    <source>
        <dbReference type="Proteomes" id="UP000295252"/>
    </source>
</evidence>
<gene>
    <name evidence="1" type="ORF">GSCOC_T00012731001</name>
</gene>
<keyword evidence="2" id="KW-1185">Reference proteome</keyword>
<dbReference type="Gramene" id="CDP20855">
    <property type="protein sequence ID" value="CDP20855"/>
    <property type="gene ID" value="GSCOC_T00012731001"/>
</dbReference>
<sequence length="116" mass="13075">MKAPSNYYSYVVVGESVVASDIEESCTVYKTAPVDLRRLPNVTAGDISFQDIHNLLSNGLELSWYVGPSWRRSSFCDVALKSVEIYRFVYRHVIGPYGYDYYFAIGGIVSRKASDL</sequence>
<dbReference type="InParanoid" id="A0A068VJ52"/>
<accession>A0A068VJ52</accession>